<dbReference type="AlphaFoldDB" id="A0A368XFA7"/>
<proteinExistence type="predicted"/>
<accession>A0A368XFA7</accession>
<reference evidence="1 2" key="1">
    <citation type="submission" date="2018-07" db="EMBL/GenBank/DDBJ databases">
        <title>Genomic Encyclopedia of Type Strains, Phase IV (KMG-IV): sequencing the most valuable type-strain genomes for metagenomic binning, comparative biology and taxonomic classification.</title>
        <authorList>
            <person name="Goeker M."/>
        </authorList>
    </citation>
    <scope>NUCLEOTIDE SEQUENCE [LARGE SCALE GENOMIC DNA]</scope>
    <source>
        <strain evidence="1 2">DSM 21634</strain>
    </source>
</reference>
<dbReference type="OrthoDB" id="8908934at2"/>
<dbReference type="RefSeq" id="WP_114471967.1">
    <property type="nucleotide sequence ID" value="NZ_QPJK01000013.1"/>
</dbReference>
<comment type="caution">
    <text evidence="1">The sequence shown here is derived from an EMBL/GenBank/DDBJ whole genome shotgun (WGS) entry which is preliminary data.</text>
</comment>
<gene>
    <name evidence="1" type="ORF">DES41_113101</name>
</gene>
<evidence type="ECO:0000313" key="2">
    <source>
        <dbReference type="Proteomes" id="UP000252884"/>
    </source>
</evidence>
<organism evidence="1 2">
    <name type="scientific">Pseudorhodoferax soli</name>
    <dbReference type="NCBI Taxonomy" id="545864"/>
    <lineage>
        <taxon>Bacteria</taxon>
        <taxon>Pseudomonadati</taxon>
        <taxon>Pseudomonadota</taxon>
        <taxon>Betaproteobacteria</taxon>
        <taxon>Burkholderiales</taxon>
        <taxon>Comamonadaceae</taxon>
    </lineage>
</organism>
<sequence>MTKPTAGQWAKRIAEAQEHTHETIAGKRYARVPYGDEFNGSGRKCRDCGVERGQLHVVTCCIERCACCGEQAIGCGCGEVGEYQAQ</sequence>
<protein>
    <submittedName>
        <fullName evidence="1">Uncharacterized protein</fullName>
    </submittedName>
</protein>
<dbReference type="Proteomes" id="UP000252884">
    <property type="component" value="Unassembled WGS sequence"/>
</dbReference>
<name>A0A368XFA7_9BURK</name>
<keyword evidence="2" id="KW-1185">Reference proteome</keyword>
<evidence type="ECO:0000313" key="1">
    <source>
        <dbReference type="EMBL" id="RCW65177.1"/>
    </source>
</evidence>
<dbReference type="EMBL" id="QPJK01000013">
    <property type="protein sequence ID" value="RCW65177.1"/>
    <property type="molecule type" value="Genomic_DNA"/>
</dbReference>